<dbReference type="AlphaFoldDB" id="A0A2P7SPY3"/>
<dbReference type="PRINTS" id="PR00313">
    <property type="entry name" value="CABNDNGRPT"/>
</dbReference>
<evidence type="ECO:0000256" key="1">
    <source>
        <dbReference type="ARBA" id="ARBA00004613"/>
    </source>
</evidence>
<dbReference type="PANTHER" id="PTHR38340">
    <property type="entry name" value="S-LAYER PROTEIN"/>
    <property type="match status" value="1"/>
</dbReference>
<protein>
    <submittedName>
        <fullName evidence="4">Calcium-binding protein</fullName>
    </submittedName>
</protein>
<dbReference type="GO" id="GO:0005509">
    <property type="term" value="F:calcium ion binding"/>
    <property type="evidence" value="ECO:0007669"/>
    <property type="project" value="InterPro"/>
</dbReference>
<gene>
    <name evidence="4" type="ORF">C7I84_05125</name>
</gene>
<feature type="compositionally biased region" description="Low complexity" evidence="3">
    <location>
        <begin position="93"/>
        <end position="102"/>
    </location>
</feature>
<feature type="region of interest" description="Disordered" evidence="3">
    <location>
        <begin position="55"/>
        <end position="102"/>
    </location>
</feature>
<dbReference type="Gene3D" id="2.150.10.10">
    <property type="entry name" value="Serralysin-like metalloprotease, C-terminal"/>
    <property type="match status" value="4"/>
</dbReference>
<name>A0A2P7SPY3_9HYPH</name>
<sequence>MAERIILTEIERIEFHAGSGNDTLTGGALDDALYGGAGRDLLDGGAGDDVLQGGAGIDTLDGDDGDDLLDGGSEADTIEGGAGNDTIFGGSGSDNLSGGSGNDLLDGGPGIDIMDGGDGDDTYVVDNIYDMLNEEDGAGTDLVISSVDFRLGAHFENLTLAGAAIIGVGNELGNLIVGNANQNQLLGLDGNDRLDGGAGADLMLGGRGDDFYIVDNAGDLAVEGSGEGFDRVMARVSYELLPESEIELLTTNGSIGTSRINLTGNSFYQEIIGNSGANILSSKGGGDLMRGLAGNDTYRVYDAADVVREDSPGGGIDHVAAAVDYALASGAYIEKLTTNGSTGLSNIDLTGNEKGQIIVGNAGANRLDGKAGNDTLTGLGGKDGFVFSTALGPDNVDTITDFNVADDTIRLDAAIFAAAGPIGRLAAAALLINDTGVATEAATRIVYDTLTGALFYDADGSGTDFTGIQFANLTPGLSLTNADFVVF</sequence>
<reference evidence="4 5" key="1">
    <citation type="submission" date="2018-03" db="EMBL/GenBank/DDBJ databases">
        <title>The draft genome of Mesorhizobium sp. 6GN-30.</title>
        <authorList>
            <person name="Liu L."/>
            <person name="Li L."/>
            <person name="Wang T."/>
            <person name="Zhang X."/>
            <person name="Liang L."/>
        </authorList>
    </citation>
    <scope>NUCLEOTIDE SEQUENCE [LARGE SCALE GENOMIC DNA]</scope>
    <source>
        <strain evidence="4 5">6GN30</strain>
    </source>
</reference>
<dbReference type="SUPFAM" id="SSF51120">
    <property type="entry name" value="beta-Roll"/>
    <property type="match status" value="3"/>
</dbReference>
<organism evidence="4 5">
    <name type="scientific">Kumtagia ephedrae</name>
    <dbReference type="NCBI Taxonomy" id="2116701"/>
    <lineage>
        <taxon>Bacteria</taxon>
        <taxon>Pseudomonadati</taxon>
        <taxon>Pseudomonadota</taxon>
        <taxon>Alphaproteobacteria</taxon>
        <taxon>Hyphomicrobiales</taxon>
        <taxon>Phyllobacteriaceae</taxon>
        <taxon>Kumtagia</taxon>
    </lineage>
</organism>
<keyword evidence="2" id="KW-0964">Secreted</keyword>
<dbReference type="InterPro" id="IPR011049">
    <property type="entry name" value="Serralysin-like_metalloprot_C"/>
</dbReference>
<dbReference type="InterPro" id="IPR018511">
    <property type="entry name" value="Hemolysin-typ_Ca-bd_CS"/>
</dbReference>
<dbReference type="InterPro" id="IPR050557">
    <property type="entry name" value="RTX_toxin/Mannuronan_C5-epim"/>
</dbReference>
<dbReference type="Pfam" id="PF00353">
    <property type="entry name" value="HemolysinCabind"/>
    <property type="match status" value="5"/>
</dbReference>
<feature type="compositionally biased region" description="Acidic residues" evidence="3">
    <location>
        <begin position="60"/>
        <end position="69"/>
    </location>
</feature>
<accession>A0A2P7SPY3</accession>
<comment type="subcellular location">
    <subcellularLocation>
        <location evidence="1">Secreted</location>
    </subcellularLocation>
</comment>
<comment type="caution">
    <text evidence="4">The sequence shown here is derived from an EMBL/GenBank/DDBJ whole genome shotgun (WGS) entry which is preliminary data.</text>
</comment>
<dbReference type="GO" id="GO:0005576">
    <property type="term" value="C:extracellular region"/>
    <property type="evidence" value="ECO:0007669"/>
    <property type="project" value="UniProtKB-SubCell"/>
</dbReference>
<evidence type="ECO:0000256" key="2">
    <source>
        <dbReference type="ARBA" id="ARBA00022525"/>
    </source>
</evidence>
<dbReference type="Proteomes" id="UP000241229">
    <property type="component" value="Unassembled WGS sequence"/>
</dbReference>
<dbReference type="InterPro" id="IPR001343">
    <property type="entry name" value="Hemolysn_Ca-bd"/>
</dbReference>
<keyword evidence="5" id="KW-1185">Reference proteome</keyword>
<dbReference type="PROSITE" id="PS00330">
    <property type="entry name" value="HEMOLYSIN_CALCIUM"/>
    <property type="match status" value="2"/>
</dbReference>
<dbReference type="PANTHER" id="PTHR38340:SF1">
    <property type="entry name" value="S-LAYER PROTEIN"/>
    <property type="match status" value="1"/>
</dbReference>
<evidence type="ECO:0000256" key="3">
    <source>
        <dbReference type="SAM" id="MobiDB-lite"/>
    </source>
</evidence>
<proteinExistence type="predicted"/>
<dbReference type="EMBL" id="PXYK01000004">
    <property type="protein sequence ID" value="PSJ64529.1"/>
    <property type="molecule type" value="Genomic_DNA"/>
</dbReference>
<evidence type="ECO:0000313" key="4">
    <source>
        <dbReference type="EMBL" id="PSJ64529.1"/>
    </source>
</evidence>
<evidence type="ECO:0000313" key="5">
    <source>
        <dbReference type="Proteomes" id="UP000241229"/>
    </source>
</evidence>